<feature type="transmembrane region" description="Helical" evidence="6">
    <location>
        <begin position="76"/>
        <end position="95"/>
    </location>
</feature>
<keyword evidence="8" id="KW-1185">Reference proteome</keyword>
<dbReference type="InterPro" id="IPR012809">
    <property type="entry name" value="ECF_CbiQ"/>
</dbReference>
<name>A0A1M5TV58_9CLOT</name>
<feature type="transmembrane region" description="Helical" evidence="6">
    <location>
        <begin position="157"/>
        <end position="176"/>
    </location>
</feature>
<dbReference type="EMBL" id="FQXP01000003">
    <property type="protein sequence ID" value="SHH54705.1"/>
    <property type="molecule type" value="Genomic_DNA"/>
</dbReference>
<evidence type="ECO:0000256" key="2">
    <source>
        <dbReference type="ARBA" id="ARBA00022475"/>
    </source>
</evidence>
<dbReference type="GO" id="GO:0006824">
    <property type="term" value="P:cobalt ion transport"/>
    <property type="evidence" value="ECO:0007669"/>
    <property type="project" value="InterPro"/>
</dbReference>
<evidence type="ECO:0000256" key="5">
    <source>
        <dbReference type="ARBA" id="ARBA00023136"/>
    </source>
</evidence>
<keyword evidence="3 6" id="KW-0812">Transmembrane</keyword>
<dbReference type="InterPro" id="IPR052770">
    <property type="entry name" value="Cobalt_transport_CbiQ"/>
</dbReference>
<dbReference type="GO" id="GO:0043190">
    <property type="term" value="C:ATP-binding cassette (ABC) transporter complex"/>
    <property type="evidence" value="ECO:0007669"/>
    <property type="project" value="InterPro"/>
</dbReference>
<evidence type="ECO:0000313" key="7">
    <source>
        <dbReference type="EMBL" id="SHH54705.1"/>
    </source>
</evidence>
<evidence type="ECO:0000256" key="4">
    <source>
        <dbReference type="ARBA" id="ARBA00022989"/>
    </source>
</evidence>
<gene>
    <name evidence="7" type="ORF">SAMN02745196_00731</name>
</gene>
<dbReference type="NCBIfam" id="TIGR02454">
    <property type="entry name" value="ECF_T_CbiQ"/>
    <property type="match status" value="1"/>
</dbReference>
<evidence type="ECO:0000256" key="1">
    <source>
        <dbReference type="ARBA" id="ARBA00004651"/>
    </source>
</evidence>
<dbReference type="PANTHER" id="PTHR43723:SF1">
    <property type="entry name" value="COBALT TRANSPORT PROTEIN CBIQ"/>
    <property type="match status" value="1"/>
</dbReference>
<keyword evidence="4 6" id="KW-1133">Transmembrane helix</keyword>
<sequence>MDIEKERRRVYLNHNLSYSNRLVEIKAQYKFCFAIFLFVLSLSITNYAFNIGLFLIISVINIYVSKNTIKRYFKSLCVPLIFLLISIVSLIISFSADTQGYITYFTLGSVNIGITYTGVETSLKLFLRTMNSISAMYFIVLTMPMNQIVEVLKLMRLPEIFIEVVVLVYRFIFIFIEEYREIHMAQYLRFGYKDIKKSYNSTSILVKCLFVRVMERYSDLVVILDTRLYQGKFHV</sequence>
<evidence type="ECO:0000256" key="3">
    <source>
        <dbReference type="ARBA" id="ARBA00022692"/>
    </source>
</evidence>
<comment type="subcellular location">
    <subcellularLocation>
        <location evidence="1">Cell membrane</location>
        <topology evidence="1">Multi-pass membrane protein</topology>
    </subcellularLocation>
</comment>
<dbReference type="PANTHER" id="PTHR43723">
    <property type="entry name" value="COBALT TRANSPORT PROTEIN CBIQ"/>
    <property type="match status" value="1"/>
</dbReference>
<evidence type="ECO:0000256" key="6">
    <source>
        <dbReference type="SAM" id="Phobius"/>
    </source>
</evidence>
<dbReference type="RefSeq" id="WP_178138940.1">
    <property type="nucleotide sequence ID" value="NZ_FQXP01000003.1"/>
</dbReference>
<organism evidence="7 8">
    <name type="scientific">Clostridium collagenovorans DSM 3089</name>
    <dbReference type="NCBI Taxonomy" id="1121306"/>
    <lineage>
        <taxon>Bacteria</taxon>
        <taxon>Bacillati</taxon>
        <taxon>Bacillota</taxon>
        <taxon>Clostridia</taxon>
        <taxon>Eubacteriales</taxon>
        <taxon>Clostridiaceae</taxon>
        <taxon>Clostridium</taxon>
    </lineage>
</organism>
<protein>
    <submittedName>
        <fullName evidence="7">Cobalt/nickel transport system permease protein</fullName>
    </submittedName>
</protein>
<accession>A0A1M5TV58</accession>
<evidence type="ECO:0000313" key="8">
    <source>
        <dbReference type="Proteomes" id="UP000184526"/>
    </source>
</evidence>
<dbReference type="Proteomes" id="UP000184526">
    <property type="component" value="Unassembled WGS sequence"/>
</dbReference>
<proteinExistence type="predicted"/>
<dbReference type="AlphaFoldDB" id="A0A1M5TV58"/>
<dbReference type="Pfam" id="PF02361">
    <property type="entry name" value="CbiQ"/>
    <property type="match status" value="1"/>
</dbReference>
<keyword evidence="2" id="KW-1003">Cell membrane</keyword>
<reference evidence="7 8" key="1">
    <citation type="submission" date="2016-11" db="EMBL/GenBank/DDBJ databases">
        <authorList>
            <person name="Jaros S."/>
            <person name="Januszkiewicz K."/>
            <person name="Wedrychowicz H."/>
        </authorList>
    </citation>
    <scope>NUCLEOTIDE SEQUENCE [LARGE SCALE GENOMIC DNA]</scope>
    <source>
        <strain evidence="7 8">DSM 3089</strain>
    </source>
</reference>
<dbReference type="CDD" id="cd16914">
    <property type="entry name" value="EcfT"/>
    <property type="match status" value="1"/>
</dbReference>
<feature type="transmembrane region" description="Helical" evidence="6">
    <location>
        <begin position="101"/>
        <end position="119"/>
    </location>
</feature>
<dbReference type="STRING" id="1121306.SAMN02745196_00731"/>
<keyword evidence="5 6" id="KW-0472">Membrane</keyword>
<dbReference type="InterPro" id="IPR003339">
    <property type="entry name" value="ABC/ECF_trnsptr_transmembrane"/>
</dbReference>